<evidence type="ECO:0000313" key="2">
    <source>
        <dbReference type="EMBL" id="KKP88865.1"/>
    </source>
</evidence>
<feature type="domain" description="N-acetyltransferase" evidence="1">
    <location>
        <begin position="76"/>
        <end position="173"/>
    </location>
</feature>
<dbReference type="EMBL" id="LBQZ01000011">
    <property type="protein sequence ID" value="KKP88865.1"/>
    <property type="molecule type" value="Genomic_DNA"/>
</dbReference>
<dbReference type="InterPro" id="IPR000182">
    <property type="entry name" value="GNAT_dom"/>
</dbReference>
<dbReference type="InterPro" id="IPR016181">
    <property type="entry name" value="Acyl_CoA_acyltransferase"/>
</dbReference>
<organism evidence="2 3">
    <name type="scientific">Candidatus Nomurabacteria bacterium GW2011_GWC2_35_8</name>
    <dbReference type="NCBI Taxonomy" id="1618752"/>
    <lineage>
        <taxon>Bacteria</taxon>
        <taxon>Candidatus Nomuraibacteriota</taxon>
    </lineage>
</organism>
<proteinExistence type="predicted"/>
<dbReference type="GO" id="GO:0016747">
    <property type="term" value="F:acyltransferase activity, transferring groups other than amino-acyl groups"/>
    <property type="evidence" value="ECO:0007669"/>
    <property type="project" value="InterPro"/>
</dbReference>
<reference evidence="2 3" key="1">
    <citation type="journal article" date="2015" name="Nature">
        <title>rRNA introns, odd ribosomes, and small enigmatic genomes across a large radiation of phyla.</title>
        <authorList>
            <person name="Brown C.T."/>
            <person name="Hug L.A."/>
            <person name="Thomas B.C."/>
            <person name="Sharon I."/>
            <person name="Castelle C.J."/>
            <person name="Singh A."/>
            <person name="Wilkins M.J."/>
            <person name="Williams K.H."/>
            <person name="Banfield J.F."/>
        </authorList>
    </citation>
    <scope>NUCLEOTIDE SEQUENCE [LARGE SCALE GENOMIC DNA]</scope>
</reference>
<comment type="caution">
    <text evidence="2">The sequence shown here is derived from an EMBL/GenBank/DDBJ whole genome shotgun (WGS) entry which is preliminary data.</text>
</comment>
<gene>
    <name evidence="2" type="ORF">UR91_C0011G0025</name>
</gene>
<accession>A0A0G0FN45</accession>
<protein>
    <recommendedName>
        <fullName evidence="1">N-acetyltransferase domain-containing protein</fullName>
    </recommendedName>
</protein>
<dbReference type="Proteomes" id="UP000034798">
    <property type="component" value="Unassembled WGS sequence"/>
</dbReference>
<sequence length="188" mass="21243">MIINQKENIVLPSLPLLMYTNINIADATSKEGDNFSVFVGLDKEKVIQLKALSLDESDIEIQKNTSDRKRFGLGKYEDWYKKNRTPFVLVQKNTNKLAAIIWFGPKSLDEIKEDFHASAWRAYPEFRGKGLMKEFGKFAMNIYASKIPNVKFSAVIKKENAGSIGFAQAIGFNDAQKTLPDGSVIMIR</sequence>
<dbReference type="Gene3D" id="3.40.630.30">
    <property type="match status" value="1"/>
</dbReference>
<evidence type="ECO:0000259" key="1">
    <source>
        <dbReference type="Pfam" id="PF13302"/>
    </source>
</evidence>
<name>A0A0G0FN45_9BACT</name>
<dbReference type="AlphaFoldDB" id="A0A0G0FN45"/>
<dbReference type="Pfam" id="PF13302">
    <property type="entry name" value="Acetyltransf_3"/>
    <property type="match status" value="1"/>
</dbReference>
<evidence type="ECO:0000313" key="3">
    <source>
        <dbReference type="Proteomes" id="UP000034798"/>
    </source>
</evidence>
<dbReference type="SUPFAM" id="SSF55729">
    <property type="entry name" value="Acyl-CoA N-acyltransferases (Nat)"/>
    <property type="match status" value="1"/>
</dbReference>